<accession>A0ACD3AJX1</accession>
<name>A0ACD3AJX1_9AGAR</name>
<evidence type="ECO:0000313" key="2">
    <source>
        <dbReference type="Proteomes" id="UP000308600"/>
    </source>
</evidence>
<reference evidence="1 2" key="1">
    <citation type="journal article" date="2019" name="Nat. Ecol. Evol.">
        <title>Megaphylogeny resolves global patterns of mushroom evolution.</title>
        <authorList>
            <person name="Varga T."/>
            <person name="Krizsan K."/>
            <person name="Foldi C."/>
            <person name="Dima B."/>
            <person name="Sanchez-Garcia M."/>
            <person name="Sanchez-Ramirez S."/>
            <person name="Szollosi G.J."/>
            <person name="Szarkandi J.G."/>
            <person name="Papp V."/>
            <person name="Albert L."/>
            <person name="Andreopoulos W."/>
            <person name="Angelini C."/>
            <person name="Antonin V."/>
            <person name="Barry K.W."/>
            <person name="Bougher N.L."/>
            <person name="Buchanan P."/>
            <person name="Buyck B."/>
            <person name="Bense V."/>
            <person name="Catcheside P."/>
            <person name="Chovatia M."/>
            <person name="Cooper J."/>
            <person name="Damon W."/>
            <person name="Desjardin D."/>
            <person name="Finy P."/>
            <person name="Geml J."/>
            <person name="Haridas S."/>
            <person name="Hughes K."/>
            <person name="Justo A."/>
            <person name="Karasinski D."/>
            <person name="Kautmanova I."/>
            <person name="Kiss B."/>
            <person name="Kocsube S."/>
            <person name="Kotiranta H."/>
            <person name="LaButti K.M."/>
            <person name="Lechner B.E."/>
            <person name="Liimatainen K."/>
            <person name="Lipzen A."/>
            <person name="Lukacs Z."/>
            <person name="Mihaltcheva S."/>
            <person name="Morgado L.N."/>
            <person name="Niskanen T."/>
            <person name="Noordeloos M.E."/>
            <person name="Ohm R.A."/>
            <person name="Ortiz-Santana B."/>
            <person name="Ovrebo C."/>
            <person name="Racz N."/>
            <person name="Riley R."/>
            <person name="Savchenko A."/>
            <person name="Shiryaev A."/>
            <person name="Soop K."/>
            <person name="Spirin V."/>
            <person name="Szebenyi C."/>
            <person name="Tomsovsky M."/>
            <person name="Tulloss R.E."/>
            <person name="Uehling J."/>
            <person name="Grigoriev I.V."/>
            <person name="Vagvolgyi C."/>
            <person name="Papp T."/>
            <person name="Martin F.M."/>
            <person name="Miettinen O."/>
            <person name="Hibbett D.S."/>
            <person name="Nagy L.G."/>
        </authorList>
    </citation>
    <scope>NUCLEOTIDE SEQUENCE [LARGE SCALE GENOMIC DNA]</scope>
    <source>
        <strain evidence="1 2">NL-1719</strain>
    </source>
</reference>
<dbReference type="EMBL" id="ML208417">
    <property type="protein sequence ID" value="TFK66055.1"/>
    <property type="molecule type" value="Genomic_DNA"/>
</dbReference>
<keyword evidence="2" id="KW-1185">Reference proteome</keyword>
<gene>
    <name evidence="1" type="ORF">BDN72DRAFT_880553</name>
</gene>
<proteinExistence type="predicted"/>
<protein>
    <submittedName>
        <fullName evidence="1">Uncharacterized protein</fullName>
    </submittedName>
</protein>
<evidence type="ECO:0000313" key="1">
    <source>
        <dbReference type="EMBL" id="TFK66055.1"/>
    </source>
</evidence>
<sequence>MTSVPNHTRSSVRYGFVLNDEQAKSLHVVLNEWLAGLPASTSAGVNRSYRGFDADTRSCGSPLIPLFLKHAGFDDICVWERYGVDTGDTPVGIAFYYLPRGGDSVFDQSIENNTYGSLVQTLNVQGDDPRLEQAKSRLAELQNTAECKKAHNQIKPSWIQCLSSTGSTD</sequence>
<dbReference type="Proteomes" id="UP000308600">
    <property type="component" value="Unassembled WGS sequence"/>
</dbReference>
<organism evidence="1 2">
    <name type="scientific">Pluteus cervinus</name>
    <dbReference type="NCBI Taxonomy" id="181527"/>
    <lineage>
        <taxon>Eukaryota</taxon>
        <taxon>Fungi</taxon>
        <taxon>Dikarya</taxon>
        <taxon>Basidiomycota</taxon>
        <taxon>Agaricomycotina</taxon>
        <taxon>Agaricomycetes</taxon>
        <taxon>Agaricomycetidae</taxon>
        <taxon>Agaricales</taxon>
        <taxon>Pluteineae</taxon>
        <taxon>Pluteaceae</taxon>
        <taxon>Pluteus</taxon>
    </lineage>
</organism>